<evidence type="ECO:0000256" key="7">
    <source>
        <dbReference type="ARBA" id="ARBA00022962"/>
    </source>
</evidence>
<dbReference type="NCBIfam" id="NF002957">
    <property type="entry name" value="PRK03619.1"/>
    <property type="match status" value="1"/>
</dbReference>
<dbReference type="InterPro" id="IPR010075">
    <property type="entry name" value="PRibForGlyAmidine_synth_PurQ"/>
</dbReference>
<dbReference type="EC" id="3.5.1.2" evidence="8"/>
<protein>
    <recommendedName>
        <fullName evidence="8">Phosphoribosylformylglycinamidine synthase subunit PurQ</fullName>
        <shortName evidence="8">FGAM synthase</shortName>
        <ecNumber evidence="8">6.3.5.3</ecNumber>
    </recommendedName>
    <alternativeName>
        <fullName evidence="8">Formylglycinamide ribonucleotide amidotransferase subunit I</fullName>
        <shortName evidence="8">FGAR amidotransferase I</shortName>
        <shortName evidence="8">FGAR-AT I</shortName>
    </alternativeName>
    <alternativeName>
        <fullName evidence="8">Glutaminase PurQ</fullName>
        <ecNumber evidence="8">3.5.1.2</ecNumber>
    </alternativeName>
    <alternativeName>
        <fullName evidence="8">Phosphoribosylformylglycinamidine synthase subunit I</fullName>
    </alternativeName>
</protein>
<comment type="catalytic activity">
    <reaction evidence="8">
        <text>L-glutamine + H2O = L-glutamate + NH4(+)</text>
        <dbReference type="Rhea" id="RHEA:15889"/>
        <dbReference type="ChEBI" id="CHEBI:15377"/>
        <dbReference type="ChEBI" id="CHEBI:28938"/>
        <dbReference type="ChEBI" id="CHEBI:29985"/>
        <dbReference type="ChEBI" id="CHEBI:58359"/>
        <dbReference type="EC" id="3.5.1.2"/>
    </reaction>
</comment>
<dbReference type="GO" id="GO:0006189">
    <property type="term" value="P:'de novo' IMP biosynthetic process"/>
    <property type="evidence" value="ECO:0007669"/>
    <property type="project" value="UniProtKB-UniRule"/>
</dbReference>
<comment type="pathway">
    <text evidence="8">Purine metabolism; IMP biosynthesis via de novo pathway; 5-amino-1-(5-phospho-D-ribosyl)imidazole from N(2)-formyl-N(1)-(5-phospho-D-ribosyl)glycinamide: step 1/2.</text>
</comment>
<evidence type="ECO:0000256" key="4">
    <source>
        <dbReference type="ARBA" id="ARBA00022755"/>
    </source>
</evidence>
<dbReference type="GO" id="GO:0004359">
    <property type="term" value="F:glutaminase activity"/>
    <property type="evidence" value="ECO:0007669"/>
    <property type="project" value="UniProtKB-EC"/>
</dbReference>
<dbReference type="AlphaFoldDB" id="A0A7J2U3D3"/>
<dbReference type="Pfam" id="PF13507">
    <property type="entry name" value="GATase_5"/>
    <property type="match status" value="1"/>
</dbReference>
<keyword evidence="2 8" id="KW-0436">Ligase</keyword>
<evidence type="ECO:0000256" key="1">
    <source>
        <dbReference type="ARBA" id="ARBA00022490"/>
    </source>
</evidence>
<dbReference type="NCBIfam" id="TIGR01737">
    <property type="entry name" value="FGAM_synth_I"/>
    <property type="match status" value="1"/>
</dbReference>
<evidence type="ECO:0000256" key="3">
    <source>
        <dbReference type="ARBA" id="ARBA00022741"/>
    </source>
</evidence>
<dbReference type="EMBL" id="DSEU01000047">
    <property type="protein sequence ID" value="HEM67360.1"/>
    <property type="molecule type" value="Genomic_DNA"/>
</dbReference>
<keyword evidence="3 8" id="KW-0547">Nucleotide-binding</keyword>
<sequence length="229" mass="25388">MPKIAIVKFPGTNCDEDVRHVLVDVFGLEAEIVWYKEFAVKQWDAVILPGGFSYGDWLRAGAIAARTHAVEELAEARYLGIPLLGICNGFQILVEVGLLPGALLYNDSGRFVCRWIRTVVERPRGPWLALARDGQELDMPIAHAEGRYYIDEESYNSLLLNAPVLRYLNGFNPNGSVHDIAGVGTEDGVVFGLMPHPERASEELLAPKMFSPGGKVIFESISYSLKRGW</sequence>
<keyword evidence="5 8" id="KW-0378">Hydrolase</keyword>
<dbReference type="SUPFAM" id="SSF52317">
    <property type="entry name" value="Class I glutamine amidotransferase-like"/>
    <property type="match status" value="1"/>
</dbReference>
<feature type="active site" evidence="8">
    <location>
        <position position="198"/>
    </location>
</feature>
<feature type="active site" description="Nucleophile" evidence="8">
    <location>
        <position position="87"/>
    </location>
</feature>
<keyword evidence="6 8" id="KW-0067">ATP-binding</keyword>
<organism evidence="9">
    <name type="scientific">Ignisphaera aggregans</name>
    <dbReference type="NCBI Taxonomy" id="334771"/>
    <lineage>
        <taxon>Archaea</taxon>
        <taxon>Thermoproteota</taxon>
        <taxon>Thermoprotei</taxon>
        <taxon>Desulfurococcales</taxon>
        <taxon>Desulfurococcaceae</taxon>
        <taxon>Ignisphaera</taxon>
    </lineage>
</organism>
<proteinExistence type="inferred from homology"/>
<dbReference type="PROSITE" id="PS51273">
    <property type="entry name" value="GATASE_TYPE_1"/>
    <property type="match status" value="1"/>
</dbReference>
<dbReference type="SMART" id="SM01211">
    <property type="entry name" value="GATase_5"/>
    <property type="match status" value="1"/>
</dbReference>
<comment type="caution">
    <text evidence="9">The sequence shown here is derived from an EMBL/GenBank/DDBJ whole genome shotgun (WGS) entry which is preliminary data.</text>
</comment>
<name>A0A7J2U3D3_9CREN</name>
<dbReference type="HAMAP" id="MF_00421">
    <property type="entry name" value="PurQ"/>
    <property type="match status" value="1"/>
</dbReference>
<dbReference type="GO" id="GO:0005737">
    <property type="term" value="C:cytoplasm"/>
    <property type="evidence" value="ECO:0007669"/>
    <property type="project" value="UniProtKB-SubCell"/>
</dbReference>
<evidence type="ECO:0000256" key="6">
    <source>
        <dbReference type="ARBA" id="ARBA00022840"/>
    </source>
</evidence>
<comment type="subcellular location">
    <subcellularLocation>
        <location evidence="8">Cytoplasm</location>
    </subcellularLocation>
</comment>
<dbReference type="PANTHER" id="PTHR47552:SF1">
    <property type="entry name" value="PHOSPHORIBOSYLFORMYLGLYCINAMIDINE SYNTHASE SUBUNIT PURQ"/>
    <property type="match status" value="1"/>
</dbReference>
<comment type="function">
    <text evidence="8">Part of the phosphoribosylformylglycinamidine synthase complex involved in the purines biosynthetic pathway. Catalyzes the ATP-dependent conversion of formylglycinamide ribonucleotide (FGAR) and glutamine to yield formylglycinamidine ribonucleotide (FGAM) and glutamate. The FGAM synthase complex is composed of three subunits. PurQ produces an ammonia molecule by converting glutamine to glutamate. PurL transfers the ammonia molecule to FGAR to form FGAM in an ATP-dependent manner. PurS interacts with PurQ and PurL and is thought to assist in the transfer of the ammonia molecule from PurQ to PurL.</text>
</comment>
<accession>A0A7J2U3D3</accession>
<dbReference type="Gene3D" id="3.40.50.880">
    <property type="match status" value="1"/>
</dbReference>
<evidence type="ECO:0000256" key="2">
    <source>
        <dbReference type="ARBA" id="ARBA00022598"/>
    </source>
</evidence>
<feature type="active site" evidence="8">
    <location>
        <position position="196"/>
    </location>
</feature>
<comment type="subunit">
    <text evidence="8">Part of the FGAM synthase complex composed of 1 PurL, 1 PurQ and 2 PurS subunits.</text>
</comment>
<keyword evidence="4 8" id="KW-0658">Purine biosynthesis</keyword>
<evidence type="ECO:0000313" key="9">
    <source>
        <dbReference type="EMBL" id="HEM67360.1"/>
    </source>
</evidence>
<comment type="catalytic activity">
    <reaction evidence="8">
        <text>N(2)-formyl-N(1)-(5-phospho-beta-D-ribosyl)glycinamide + L-glutamine + ATP + H2O = 2-formamido-N(1)-(5-O-phospho-beta-D-ribosyl)acetamidine + L-glutamate + ADP + phosphate + H(+)</text>
        <dbReference type="Rhea" id="RHEA:17129"/>
        <dbReference type="ChEBI" id="CHEBI:15377"/>
        <dbReference type="ChEBI" id="CHEBI:15378"/>
        <dbReference type="ChEBI" id="CHEBI:29985"/>
        <dbReference type="ChEBI" id="CHEBI:30616"/>
        <dbReference type="ChEBI" id="CHEBI:43474"/>
        <dbReference type="ChEBI" id="CHEBI:58359"/>
        <dbReference type="ChEBI" id="CHEBI:147286"/>
        <dbReference type="ChEBI" id="CHEBI:147287"/>
        <dbReference type="ChEBI" id="CHEBI:456216"/>
        <dbReference type="EC" id="6.3.5.3"/>
    </reaction>
</comment>
<evidence type="ECO:0000256" key="8">
    <source>
        <dbReference type="HAMAP-Rule" id="MF_00421"/>
    </source>
</evidence>
<dbReference type="GO" id="GO:0004642">
    <property type="term" value="F:phosphoribosylformylglycinamidine synthase activity"/>
    <property type="evidence" value="ECO:0007669"/>
    <property type="project" value="UniProtKB-UniRule"/>
</dbReference>
<keyword evidence="1 8" id="KW-0963">Cytoplasm</keyword>
<dbReference type="PIRSF" id="PIRSF001586">
    <property type="entry name" value="FGAM_synth_I"/>
    <property type="match status" value="1"/>
</dbReference>
<evidence type="ECO:0000256" key="5">
    <source>
        <dbReference type="ARBA" id="ARBA00022801"/>
    </source>
</evidence>
<dbReference type="PANTHER" id="PTHR47552">
    <property type="entry name" value="PHOSPHORIBOSYLFORMYLGLYCINAMIDINE SYNTHASE SUBUNIT PURQ"/>
    <property type="match status" value="1"/>
</dbReference>
<keyword evidence="7 8" id="KW-0315">Glutamine amidotransferase</keyword>
<dbReference type="InterPro" id="IPR029062">
    <property type="entry name" value="Class_I_gatase-like"/>
</dbReference>
<reference evidence="9" key="1">
    <citation type="journal article" date="2020" name="mSystems">
        <title>Genome- and Community-Level Interaction Insights into Carbon Utilization and Element Cycling Functions of Hydrothermarchaeota in Hydrothermal Sediment.</title>
        <authorList>
            <person name="Zhou Z."/>
            <person name="Liu Y."/>
            <person name="Xu W."/>
            <person name="Pan J."/>
            <person name="Luo Z.H."/>
            <person name="Li M."/>
        </authorList>
    </citation>
    <scope>NUCLEOTIDE SEQUENCE [LARGE SCALE GENOMIC DNA]</scope>
    <source>
        <strain evidence="9">SpSt-125</strain>
    </source>
</reference>
<dbReference type="UniPathway" id="UPA00074">
    <property type="reaction ID" value="UER00128"/>
</dbReference>
<gene>
    <name evidence="8 9" type="primary">purQ</name>
    <name evidence="9" type="ORF">ENO26_07350</name>
</gene>
<dbReference type="EC" id="6.3.5.3" evidence="8"/>
<dbReference type="GO" id="GO:0005524">
    <property type="term" value="F:ATP binding"/>
    <property type="evidence" value="ECO:0007669"/>
    <property type="project" value="UniProtKB-KW"/>
</dbReference>